<reference evidence="2" key="1">
    <citation type="journal article" date="2019" name="Int. J. Syst. Evol. Microbiol.">
        <title>The Global Catalogue of Microorganisms (GCM) 10K type strain sequencing project: providing services to taxonomists for standard genome sequencing and annotation.</title>
        <authorList>
            <consortium name="The Broad Institute Genomics Platform"/>
            <consortium name="The Broad Institute Genome Sequencing Center for Infectious Disease"/>
            <person name="Wu L."/>
            <person name="Ma J."/>
        </authorList>
    </citation>
    <scope>NUCLEOTIDE SEQUENCE [LARGE SCALE GENOMIC DNA]</scope>
    <source>
        <strain evidence="2">JCM 9377</strain>
    </source>
</reference>
<evidence type="ECO:0000313" key="2">
    <source>
        <dbReference type="Proteomes" id="UP001501237"/>
    </source>
</evidence>
<keyword evidence="2" id="KW-1185">Reference proteome</keyword>
<accession>A0ABP6QKM2</accession>
<evidence type="ECO:0000313" key="1">
    <source>
        <dbReference type="EMBL" id="GAA3238250.1"/>
    </source>
</evidence>
<organism evidence="1 2">
    <name type="scientific">Actinocorallia longicatena</name>
    <dbReference type="NCBI Taxonomy" id="111803"/>
    <lineage>
        <taxon>Bacteria</taxon>
        <taxon>Bacillati</taxon>
        <taxon>Actinomycetota</taxon>
        <taxon>Actinomycetes</taxon>
        <taxon>Streptosporangiales</taxon>
        <taxon>Thermomonosporaceae</taxon>
        <taxon>Actinocorallia</taxon>
    </lineage>
</organism>
<protein>
    <submittedName>
        <fullName evidence="1">Uncharacterized protein</fullName>
    </submittedName>
</protein>
<dbReference type="EMBL" id="BAAAUV010000034">
    <property type="protein sequence ID" value="GAA3238250.1"/>
    <property type="molecule type" value="Genomic_DNA"/>
</dbReference>
<name>A0ABP6QKM2_9ACTN</name>
<gene>
    <name evidence="1" type="ORF">GCM10010468_73720</name>
</gene>
<dbReference type="Proteomes" id="UP001501237">
    <property type="component" value="Unassembled WGS sequence"/>
</dbReference>
<proteinExistence type="predicted"/>
<sequence>MPPYGFVELAAMLRRAADGLLTASAAVDLLIGHRTWLTRSDFARYVEVETNPIYVGESPMAWVKWKAAVTAVKAGRLACTSSEAAMLRIAVGIAEGVPVDLREVVGGLDEVNLGLVLEALAAANGRRMAVTTR</sequence>
<comment type="caution">
    <text evidence="1">The sequence shown here is derived from an EMBL/GenBank/DDBJ whole genome shotgun (WGS) entry which is preliminary data.</text>
</comment>
<dbReference type="RefSeq" id="WP_344838085.1">
    <property type="nucleotide sequence ID" value="NZ_BAAAUV010000034.1"/>
</dbReference>